<keyword evidence="5" id="KW-0325">Glycoprotein</keyword>
<sequence>MHDTGRKVPSEDLEQAAEGYGATPFAVSDADSRDWDPTKLSWPRKLHVLMAGIICSFNGSVATSISSGALDAIAEHFSVTQRVQLTLLNSLTMVGFVLGPPFFGPMSEYIGRRPVLIGSFLGYLVFTLACSWAPNYAALLVFRLLCGINAAAPLSVVNGLCADILDNPSQRGIAIAIVFAANTIGAVIAPTISGSLRPLSWNGRTRISPILVISLFWLGWTVWDSVSPVVPAFGGLFFGIGFQLLFISMLNFITDVFRQHSASAHAGASCLRSIGAILVPLAADSMYRDLGIHWAPSVLGFISLAMGVIPFVFIRYGETLTRRSQYAHGI</sequence>
<keyword evidence="2 6" id="KW-0812">Transmembrane</keyword>
<evidence type="ECO:0000256" key="5">
    <source>
        <dbReference type="ARBA" id="ARBA00023180"/>
    </source>
</evidence>
<feature type="transmembrane region" description="Helical" evidence="6">
    <location>
        <begin position="229"/>
        <end position="250"/>
    </location>
</feature>
<feature type="transmembrane region" description="Helical" evidence="6">
    <location>
        <begin position="140"/>
        <end position="160"/>
    </location>
</feature>
<dbReference type="OrthoDB" id="5141738at2759"/>
<dbReference type="SUPFAM" id="SSF103473">
    <property type="entry name" value="MFS general substrate transporter"/>
    <property type="match status" value="2"/>
</dbReference>
<dbReference type="PANTHER" id="PTHR23502">
    <property type="entry name" value="MAJOR FACILITATOR SUPERFAMILY"/>
    <property type="match status" value="1"/>
</dbReference>
<keyword evidence="3 6" id="KW-1133">Transmembrane helix</keyword>
<keyword evidence="4 6" id="KW-0472">Membrane</keyword>
<gene>
    <name evidence="8" type="ORF">G7Z17_g3125</name>
</gene>
<dbReference type="InterPro" id="IPR020846">
    <property type="entry name" value="MFS_dom"/>
</dbReference>
<dbReference type="GO" id="GO:0022857">
    <property type="term" value="F:transmembrane transporter activity"/>
    <property type="evidence" value="ECO:0007669"/>
    <property type="project" value="InterPro"/>
</dbReference>
<dbReference type="InterPro" id="IPR036259">
    <property type="entry name" value="MFS_trans_sf"/>
</dbReference>
<feature type="transmembrane region" description="Helical" evidence="6">
    <location>
        <begin position="115"/>
        <end position="133"/>
    </location>
</feature>
<reference evidence="8" key="1">
    <citation type="submission" date="2020-03" db="EMBL/GenBank/DDBJ databases">
        <title>Draft Genome Sequence of Cylindrodendrum hubeiense.</title>
        <authorList>
            <person name="Buettner E."/>
            <person name="Kellner H."/>
        </authorList>
    </citation>
    <scope>NUCLEOTIDE SEQUENCE</scope>
    <source>
        <strain evidence="8">IHI 201604</strain>
    </source>
</reference>
<dbReference type="PROSITE" id="PS50850">
    <property type="entry name" value="MFS"/>
    <property type="match status" value="1"/>
</dbReference>
<feature type="transmembrane region" description="Helical" evidence="6">
    <location>
        <begin position="172"/>
        <end position="193"/>
    </location>
</feature>
<evidence type="ECO:0000256" key="3">
    <source>
        <dbReference type="ARBA" id="ARBA00022989"/>
    </source>
</evidence>
<dbReference type="Gene3D" id="1.20.1250.20">
    <property type="entry name" value="MFS general substrate transporter like domains"/>
    <property type="match status" value="2"/>
</dbReference>
<organism evidence="8 9">
    <name type="scientific">Cylindrodendrum hubeiense</name>
    <dbReference type="NCBI Taxonomy" id="595255"/>
    <lineage>
        <taxon>Eukaryota</taxon>
        <taxon>Fungi</taxon>
        <taxon>Dikarya</taxon>
        <taxon>Ascomycota</taxon>
        <taxon>Pezizomycotina</taxon>
        <taxon>Sordariomycetes</taxon>
        <taxon>Hypocreomycetidae</taxon>
        <taxon>Hypocreales</taxon>
        <taxon>Nectriaceae</taxon>
        <taxon>Cylindrodendrum</taxon>
    </lineage>
</organism>
<comment type="subcellular location">
    <subcellularLocation>
        <location evidence="1">Membrane</location>
        <topology evidence="1">Multi-pass membrane protein</topology>
    </subcellularLocation>
</comment>
<dbReference type="Proteomes" id="UP000722485">
    <property type="component" value="Unassembled WGS sequence"/>
</dbReference>
<accession>A0A9P5HD15</accession>
<dbReference type="PANTHER" id="PTHR23502:SF74">
    <property type="entry name" value="MAJOR FACILITATOR SUPERFAMILY (MFS) PROFILE DOMAIN-CONTAINING PROTEIN"/>
    <property type="match status" value="1"/>
</dbReference>
<dbReference type="Pfam" id="PF07690">
    <property type="entry name" value="MFS_1"/>
    <property type="match status" value="1"/>
</dbReference>
<protein>
    <recommendedName>
        <fullName evidence="7">Major facilitator superfamily (MFS) profile domain-containing protein</fullName>
    </recommendedName>
</protein>
<feature type="transmembrane region" description="Helical" evidence="6">
    <location>
        <begin position="294"/>
        <end position="314"/>
    </location>
</feature>
<name>A0A9P5HD15_9HYPO</name>
<evidence type="ECO:0000256" key="2">
    <source>
        <dbReference type="ARBA" id="ARBA00022692"/>
    </source>
</evidence>
<comment type="caution">
    <text evidence="8">The sequence shown here is derived from an EMBL/GenBank/DDBJ whole genome shotgun (WGS) entry which is preliminary data.</text>
</comment>
<dbReference type="EMBL" id="JAANBB010000036">
    <property type="protein sequence ID" value="KAF7554147.1"/>
    <property type="molecule type" value="Genomic_DNA"/>
</dbReference>
<evidence type="ECO:0000313" key="9">
    <source>
        <dbReference type="Proteomes" id="UP000722485"/>
    </source>
</evidence>
<evidence type="ECO:0000256" key="4">
    <source>
        <dbReference type="ARBA" id="ARBA00023136"/>
    </source>
</evidence>
<dbReference type="GO" id="GO:0005886">
    <property type="term" value="C:plasma membrane"/>
    <property type="evidence" value="ECO:0007669"/>
    <property type="project" value="TreeGrafter"/>
</dbReference>
<dbReference type="InterPro" id="IPR011701">
    <property type="entry name" value="MFS"/>
</dbReference>
<keyword evidence="9" id="KW-1185">Reference proteome</keyword>
<proteinExistence type="predicted"/>
<feature type="transmembrane region" description="Helical" evidence="6">
    <location>
        <begin position="85"/>
        <end position="103"/>
    </location>
</feature>
<feature type="transmembrane region" description="Helical" evidence="6">
    <location>
        <begin position="262"/>
        <end position="282"/>
    </location>
</feature>
<feature type="transmembrane region" description="Helical" evidence="6">
    <location>
        <begin position="48"/>
        <end position="73"/>
    </location>
</feature>
<evidence type="ECO:0000313" key="8">
    <source>
        <dbReference type="EMBL" id="KAF7554147.1"/>
    </source>
</evidence>
<feature type="transmembrane region" description="Helical" evidence="6">
    <location>
        <begin position="205"/>
        <end position="223"/>
    </location>
</feature>
<feature type="domain" description="Major facilitator superfamily (MFS) profile" evidence="7">
    <location>
        <begin position="44"/>
        <end position="330"/>
    </location>
</feature>
<evidence type="ECO:0000256" key="1">
    <source>
        <dbReference type="ARBA" id="ARBA00004141"/>
    </source>
</evidence>
<evidence type="ECO:0000256" key="6">
    <source>
        <dbReference type="SAM" id="Phobius"/>
    </source>
</evidence>
<dbReference type="AlphaFoldDB" id="A0A9P5HD15"/>
<evidence type="ECO:0000259" key="7">
    <source>
        <dbReference type="PROSITE" id="PS50850"/>
    </source>
</evidence>